<sequence>MKMQIIAMFAIAGATFLFLGVYFLIDHIITGKRLKINQKAWDECSSNMDFNRKLNEYLPWCREQKIKNGWKFYYFPRM</sequence>
<keyword evidence="1" id="KW-0812">Transmembrane</keyword>
<name>A0A8D9PGR2_9VIRU</name>
<keyword evidence="1" id="KW-0472">Membrane</keyword>
<protein>
    <submittedName>
        <fullName evidence="2">Uncharacterized protein</fullName>
    </submittedName>
</protein>
<reference evidence="2" key="1">
    <citation type="journal article" date="2021" name="Proc. Natl. Acad. Sci. U.S.A.">
        <title>A Catalog of Tens of Thousands of Viruses from Human Metagenomes Reveals Hidden Associations with Chronic Diseases.</title>
        <authorList>
            <person name="Tisza M.J."/>
            <person name="Buck C.B."/>
        </authorList>
    </citation>
    <scope>NUCLEOTIDE SEQUENCE</scope>
    <source>
        <strain evidence="2">CtPNe1</strain>
    </source>
</reference>
<feature type="transmembrane region" description="Helical" evidence="1">
    <location>
        <begin position="6"/>
        <end position="25"/>
    </location>
</feature>
<proteinExistence type="predicted"/>
<organism evidence="2">
    <name type="scientific">Bacteriophage sp</name>
    <dbReference type="NCBI Taxonomy" id="38018"/>
    <lineage>
        <taxon>Viruses</taxon>
    </lineage>
</organism>
<dbReference type="EMBL" id="BK029947">
    <property type="protein sequence ID" value="DAD56926.1"/>
    <property type="molecule type" value="Genomic_DNA"/>
</dbReference>
<accession>A0A8D9PGR2</accession>
<evidence type="ECO:0000256" key="1">
    <source>
        <dbReference type="SAM" id="Phobius"/>
    </source>
</evidence>
<keyword evidence="1" id="KW-1133">Transmembrane helix</keyword>
<evidence type="ECO:0000313" key="2">
    <source>
        <dbReference type="EMBL" id="DAD56926.1"/>
    </source>
</evidence>